<feature type="signal peptide" evidence="1">
    <location>
        <begin position="1"/>
        <end position="26"/>
    </location>
</feature>
<dbReference type="Proteomes" id="UP001156836">
    <property type="component" value="Unassembled WGS sequence"/>
</dbReference>
<sequence length="301" mass="31058">MKLTTLLIPLAMVGVLVHCGSGPSSALAPAAPAIRPIGQATGPATPFPTPPSGWLLHGGQGSAVGGAVAGDFIGRGSDACPAAPVALDIRPADGVLLGMTADHTLLAIAPAQGRCEPQPLGPVGEALDQLGLPVRGFAVNDDGLFAVLLDDGEQGRLVTFKPGDRALRSDLTLWAQTPGQIERHAVAFGIDFKTGDSRQLVVLSRRDARETAHVVTYRADGSFAYSAPTSVLKHGGGLHDGDIAIVGNALYLRTGHHGEVPGTIEEYALDDFTLRDYRGGTGSLPLAARHDTGPALAVRFP</sequence>
<proteinExistence type="predicted"/>
<accession>A0ABQ6BVT8</accession>
<evidence type="ECO:0000256" key="1">
    <source>
        <dbReference type="SAM" id="SignalP"/>
    </source>
</evidence>
<comment type="caution">
    <text evidence="2">The sequence shown here is derived from an EMBL/GenBank/DDBJ whole genome shotgun (WGS) entry which is preliminary data.</text>
</comment>
<gene>
    <name evidence="2" type="ORF">GCM10007860_30320</name>
</gene>
<reference evidence="3" key="1">
    <citation type="journal article" date="2019" name="Int. J. Syst. Evol. Microbiol.">
        <title>The Global Catalogue of Microorganisms (GCM) 10K type strain sequencing project: providing services to taxonomists for standard genome sequencing and annotation.</title>
        <authorList>
            <consortium name="The Broad Institute Genomics Platform"/>
            <consortium name="The Broad Institute Genome Sequencing Center for Infectious Disease"/>
            <person name="Wu L."/>
            <person name="Ma J."/>
        </authorList>
    </citation>
    <scope>NUCLEOTIDE SEQUENCE [LARGE SCALE GENOMIC DNA]</scope>
    <source>
        <strain evidence="3">NBRC 104970</strain>
    </source>
</reference>
<evidence type="ECO:0000313" key="3">
    <source>
        <dbReference type="Proteomes" id="UP001156836"/>
    </source>
</evidence>
<keyword evidence="3" id="KW-1185">Reference proteome</keyword>
<protein>
    <recommendedName>
        <fullName evidence="4">BPP domain-containing protein</fullName>
    </recommendedName>
</protein>
<evidence type="ECO:0008006" key="4">
    <source>
        <dbReference type="Google" id="ProtNLM"/>
    </source>
</evidence>
<evidence type="ECO:0000313" key="2">
    <source>
        <dbReference type="EMBL" id="GLS05871.1"/>
    </source>
</evidence>
<dbReference type="RefSeq" id="WP_284208987.1">
    <property type="nucleotide sequence ID" value="NZ_BSOZ01000071.1"/>
</dbReference>
<keyword evidence="1" id="KW-0732">Signal</keyword>
<feature type="chain" id="PRO_5045245890" description="BPP domain-containing protein" evidence="1">
    <location>
        <begin position="27"/>
        <end position="301"/>
    </location>
</feature>
<dbReference type="EMBL" id="BSOZ01000071">
    <property type="protein sequence ID" value="GLS05871.1"/>
    <property type="molecule type" value="Genomic_DNA"/>
</dbReference>
<name>A0ABQ6BVT8_9NEIS</name>
<organism evidence="2 3">
    <name type="scientific">Chitiniphilus shinanonensis</name>
    <dbReference type="NCBI Taxonomy" id="553088"/>
    <lineage>
        <taxon>Bacteria</taxon>
        <taxon>Pseudomonadati</taxon>
        <taxon>Pseudomonadota</taxon>
        <taxon>Betaproteobacteria</taxon>
        <taxon>Neisseriales</taxon>
        <taxon>Chitinibacteraceae</taxon>
        <taxon>Chitiniphilus</taxon>
    </lineage>
</organism>